<dbReference type="Pfam" id="PF01047">
    <property type="entry name" value="MarR"/>
    <property type="match status" value="1"/>
</dbReference>
<keyword evidence="2" id="KW-0238">DNA-binding</keyword>
<dbReference type="GO" id="GO:0006950">
    <property type="term" value="P:response to stress"/>
    <property type="evidence" value="ECO:0007669"/>
    <property type="project" value="TreeGrafter"/>
</dbReference>
<dbReference type="PROSITE" id="PS50995">
    <property type="entry name" value="HTH_MARR_2"/>
    <property type="match status" value="1"/>
</dbReference>
<evidence type="ECO:0000313" key="2">
    <source>
        <dbReference type="EMBL" id="SDI55578.1"/>
    </source>
</evidence>
<feature type="domain" description="HTH marR-type" evidence="1">
    <location>
        <begin position="7"/>
        <end position="138"/>
    </location>
</feature>
<dbReference type="AlphaFoldDB" id="A0A1G8LIV9"/>
<protein>
    <submittedName>
        <fullName evidence="2">DNA-binding transcriptional regulator, MarR family</fullName>
    </submittedName>
</protein>
<dbReference type="OrthoDB" id="4807076at2"/>
<reference evidence="2 3" key="1">
    <citation type="submission" date="2016-10" db="EMBL/GenBank/DDBJ databases">
        <authorList>
            <person name="de Groot N.N."/>
        </authorList>
    </citation>
    <scope>NUCLEOTIDE SEQUENCE [LARGE SCALE GENOMIC DNA]</scope>
    <source>
        <strain evidence="2 3">CGMCC 4.6533</strain>
    </source>
</reference>
<organism evidence="2 3">
    <name type="scientific">Nonomuraea jiangxiensis</name>
    <dbReference type="NCBI Taxonomy" id="633440"/>
    <lineage>
        <taxon>Bacteria</taxon>
        <taxon>Bacillati</taxon>
        <taxon>Actinomycetota</taxon>
        <taxon>Actinomycetes</taxon>
        <taxon>Streptosporangiales</taxon>
        <taxon>Streptosporangiaceae</taxon>
        <taxon>Nonomuraea</taxon>
    </lineage>
</organism>
<dbReference type="SMART" id="SM00347">
    <property type="entry name" value="HTH_MARR"/>
    <property type="match status" value="1"/>
</dbReference>
<dbReference type="PANTHER" id="PTHR33164">
    <property type="entry name" value="TRANSCRIPTIONAL REGULATOR, MARR FAMILY"/>
    <property type="match status" value="1"/>
</dbReference>
<dbReference type="RefSeq" id="WP_090931561.1">
    <property type="nucleotide sequence ID" value="NZ_FNDJ01000006.1"/>
</dbReference>
<dbReference type="InterPro" id="IPR000835">
    <property type="entry name" value="HTH_MarR-typ"/>
</dbReference>
<dbReference type="EMBL" id="FNDJ01000006">
    <property type="protein sequence ID" value="SDI55578.1"/>
    <property type="molecule type" value="Genomic_DNA"/>
</dbReference>
<evidence type="ECO:0000259" key="1">
    <source>
        <dbReference type="PROSITE" id="PS50995"/>
    </source>
</evidence>
<dbReference type="InterPro" id="IPR036388">
    <property type="entry name" value="WH-like_DNA-bd_sf"/>
</dbReference>
<dbReference type="GO" id="GO:0003677">
    <property type="term" value="F:DNA binding"/>
    <property type="evidence" value="ECO:0007669"/>
    <property type="project" value="UniProtKB-KW"/>
</dbReference>
<dbReference type="Gene3D" id="1.10.10.10">
    <property type="entry name" value="Winged helix-like DNA-binding domain superfamily/Winged helix DNA-binding domain"/>
    <property type="match status" value="1"/>
</dbReference>
<sequence>MADAPDDDELVETLIGVFREIDGLFSTVSRQQGLTPQQAQLLCFAQHLQPAFGELATLLHCDKTNVTGLVDRLQRRGLLTRQPDPNDRRMTRVRLTPQGEAVTAQFKQAIGATLTTRFSSWPSAERDNLVRLLQSATTELRP</sequence>
<dbReference type="PRINTS" id="PR00598">
    <property type="entry name" value="HTHMARR"/>
</dbReference>
<dbReference type="SUPFAM" id="SSF46785">
    <property type="entry name" value="Winged helix' DNA-binding domain"/>
    <property type="match status" value="1"/>
</dbReference>
<gene>
    <name evidence="2" type="ORF">SAMN05421869_106107</name>
</gene>
<dbReference type="Proteomes" id="UP000199202">
    <property type="component" value="Unassembled WGS sequence"/>
</dbReference>
<accession>A0A1G8LIV9</accession>
<name>A0A1G8LIV9_9ACTN</name>
<proteinExistence type="predicted"/>
<dbReference type="InterPro" id="IPR039422">
    <property type="entry name" value="MarR/SlyA-like"/>
</dbReference>
<keyword evidence="3" id="KW-1185">Reference proteome</keyword>
<dbReference type="InterPro" id="IPR036390">
    <property type="entry name" value="WH_DNA-bd_sf"/>
</dbReference>
<evidence type="ECO:0000313" key="3">
    <source>
        <dbReference type="Proteomes" id="UP000199202"/>
    </source>
</evidence>
<dbReference type="PANTHER" id="PTHR33164:SF57">
    <property type="entry name" value="MARR-FAMILY TRANSCRIPTIONAL REGULATOR"/>
    <property type="match status" value="1"/>
</dbReference>
<dbReference type="GO" id="GO:0003700">
    <property type="term" value="F:DNA-binding transcription factor activity"/>
    <property type="evidence" value="ECO:0007669"/>
    <property type="project" value="InterPro"/>
</dbReference>